<evidence type="ECO:0000256" key="3">
    <source>
        <dbReference type="ARBA" id="ARBA00012438"/>
    </source>
</evidence>
<dbReference type="CDD" id="cd00082">
    <property type="entry name" value="HisKA"/>
    <property type="match status" value="1"/>
</dbReference>
<name>A0A2M7R896_9BACT</name>
<dbReference type="PANTHER" id="PTHR45453">
    <property type="entry name" value="PHOSPHATE REGULON SENSOR PROTEIN PHOR"/>
    <property type="match status" value="1"/>
</dbReference>
<dbReference type="Pfam" id="PF00989">
    <property type="entry name" value="PAS"/>
    <property type="match status" value="1"/>
</dbReference>
<dbReference type="NCBIfam" id="TIGR00229">
    <property type="entry name" value="sensory_box"/>
    <property type="match status" value="1"/>
</dbReference>
<dbReference type="PROSITE" id="PS50112">
    <property type="entry name" value="PAS"/>
    <property type="match status" value="1"/>
</dbReference>
<reference evidence="17" key="1">
    <citation type="submission" date="2017-09" db="EMBL/GenBank/DDBJ databases">
        <title>Depth-based differentiation of microbial function through sediment-hosted aquifers and enrichment of novel symbionts in the deep terrestrial subsurface.</title>
        <authorList>
            <person name="Probst A.J."/>
            <person name="Ladd B."/>
            <person name="Jarett J.K."/>
            <person name="Geller-Mcgrath D.E."/>
            <person name="Sieber C.M.K."/>
            <person name="Emerson J.B."/>
            <person name="Anantharaman K."/>
            <person name="Thomas B.C."/>
            <person name="Malmstrom R."/>
            <person name="Stieglmeier M."/>
            <person name="Klingl A."/>
            <person name="Woyke T."/>
            <person name="Ryan C.M."/>
            <person name="Banfield J.F."/>
        </authorList>
    </citation>
    <scope>NUCLEOTIDE SEQUENCE [LARGE SCALE GENOMIC DNA]</scope>
</reference>
<evidence type="ECO:0000256" key="9">
    <source>
        <dbReference type="ARBA" id="ARBA00022840"/>
    </source>
</evidence>
<keyword evidence="5" id="KW-0597">Phosphoprotein</keyword>
<keyword evidence="13" id="KW-0812">Transmembrane</keyword>
<dbReference type="CDD" id="cd00130">
    <property type="entry name" value="PAS"/>
    <property type="match status" value="1"/>
</dbReference>
<feature type="transmembrane region" description="Helical" evidence="13">
    <location>
        <begin position="17"/>
        <end position="35"/>
    </location>
</feature>
<gene>
    <name evidence="16" type="ORF">COY72_01805</name>
</gene>
<accession>A0A2M7R896</accession>
<dbReference type="AlphaFoldDB" id="A0A2M7R896"/>
<evidence type="ECO:0000256" key="4">
    <source>
        <dbReference type="ARBA" id="ARBA00022475"/>
    </source>
</evidence>
<keyword evidence="12" id="KW-0175">Coiled coil</keyword>
<evidence type="ECO:0000256" key="7">
    <source>
        <dbReference type="ARBA" id="ARBA00022741"/>
    </source>
</evidence>
<keyword evidence="6" id="KW-0808">Transferase</keyword>
<evidence type="ECO:0000256" key="1">
    <source>
        <dbReference type="ARBA" id="ARBA00000085"/>
    </source>
</evidence>
<dbReference type="EMBL" id="PFLX01000045">
    <property type="protein sequence ID" value="PIY90753.1"/>
    <property type="molecule type" value="Genomic_DNA"/>
</dbReference>
<dbReference type="SMART" id="SM00387">
    <property type="entry name" value="HATPase_c"/>
    <property type="match status" value="1"/>
</dbReference>
<comment type="subcellular location">
    <subcellularLocation>
        <location evidence="2">Cell membrane</location>
    </subcellularLocation>
</comment>
<comment type="caution">
    <text evidence="16">The sequence shown here is derived from an EMBL/GenBank/DDBJ whole genome shotgun (WGS) entry which is preliminary data.</text>
</comment>
<protein>
    <recommendedName>
        <fullName evidence="3">histidine kinase</fullName>
        <ecNumber evidence="3">2.7.13.3</ecNumber>
    </recommendedName>
</protein>
<dbReference type="InterPro" id="IPR003661">
    <property type="entry name" value="HisK_dim/P_dom"/>
</dbReference>
<dbReference type="InterPro" id="IPR000014">
    <property type="entry name" value="PAS"/>
</dbReference>
<dbReference type="PRINTS" id="PR00344">
    <property type="entry name" value="BCTRLSENSOR"/>
</dbReference>
<dbReference type="PANTHER" id="PTHR45453:SF1">
    <property type="entry name" value="PHOSPHATE REGULON SENSOR PROTEIN PHOR"/>
    <property type="match status" value="1"/>
</dbReference>
<dbReference type="InterPro" id="IPR036097">
    <property type="entry name" value="HisK_dim/P_sf"/>
</dbReference>
<dbReference type="InterPro" id="IPR013767">
    <property type="entry name" value="PAS_fold"/>
</dbReference>
<dbReference type="InterPro" id="IPR004358">
    <property type="entry name" value="Sig_transdc_His_kin-like_C"/>
</dbReference>
<dbReference type="Gene3D" id="3.30.565.10">
    <property type="entry name" value="Histidine kinase-like ATPase, C-terminal domain"/>
    <property type="match status" value="1"/>
</dbReference>
<feature type="transmembrane region" description="Helical" evidence="13">
    <location>
        <begin position="117"/>
        <end position="138"/>
    </location>
</feature>
<keyword evidence="13" id="KW-1133">Transmembrane helix</keyword>
<dbReference type="SMART" id="SM00091">
    <property type="entry name" value="PAS"/>
    <property type="match status" value="1"/>
</dbReference>
<evidence type="ECO:0000256" key="12">
    <source>
        <dbReference type="SAM" id="Coils"/>
    </source>
</evidence>
<dbReference type="Proteomes" id="UP000230055">
    <property type="component" value="Unassembled WGS sequence"/>
</dbReference>
<dbReference type="InterPro" id="IPR035965">
    <property type="entry name" value="PAS-like_dom_sf"/>
</dbReference>
<dbReference type="Pfam" id="PF02518">
    <property type="entry name" value="HATPase_c"/>
    <property type="match status" value="1"/>
</dbReference>
<evidence type="ECO:0000259" key="15">
    <source>
        <dbReference type="PROSITE" id="PS50112"/>
    </source>
</evidence>
<dbReference type="GO" id="GO:0016036">
    <property type="term" value="P:cellular response to phosphate starvation"/>
    <property type="evidence" value="ECO:0007669"/>
    <property type="project" value="TreeGrafter"/>
</dbReference>
<dbReference type="SUPFAM" id="SSF55785">
    <property type="entry name" value="PYP-like sensor domain (PAS domain)"/>
    <property type="match status" value="1"/>
</dbReference>
<evidence type="ECO:0000313" key="17">
    <source>
        <dbReference type="Proteomes" id="UP000230055"/>
    </source>
</evidence>
<evidence type="ECO:0000256" key="10">
    <source>
        <dbReference type="ARBA" id="ARBA00023012"/>
    </source>
</evidence>
<evidence type="ECO:0000259" key="14">
    <source>
        <dbReference type="PROSITE" id="PS50109"/>
    </source>
</evidence>
<dbReference type="SMART" id="SM00388">
    <property type="entry name" value="HisKA"/>
    <property type="match status" value="1"/>
</dbReference>
<dbReference type="CDD" id="cd00075">
    <property type="entry name" value="HATPase"/>
    <property type="match status" value="1"/>
</dbReference>
<keyword evidence="4" id="KW-1003">Cell membrane</keyword>
<dbReference type="GO" id="GO:0004721">
    <property type="term" value="F:phosphoprotein phosphatase activity"/>
    <property type="evidence" value="ECO:0007669"/>
    <property type="project" value="TreeGrafter"/>
</dbReference>
<feature type="transmembrane region" description="Helical" evidence="13">
    <location>
        <begin position="41"/>
        <end position="63"/>
    </location>
</feature>
<evidence type="ECO:0000256" key="2">
    <source>
        <dbReference type="ARBA" id="ARBA00004236"/>
    </source>
</evidence>
<sequence>MEEILVQNIRFTNRVRLFLFFLFLTFFLFSKLIGISLAWSVIAIFILFLFATLISEISALKIWQKERAPRVNSSYFAHQLIEILLLFEIGYLIHPLFFFLLAIFYIIFSYFTFSQRIYPRIISLILFIGYFSFGILVYFRILNYYFPPPFFLNFSLTSAILICSVFFGENLSKSSENILETLKGKTEELMGKENQRFQREEEFRRTRAVWEKEMEKKIKEALVLKENLDQEKQKEKELEEKITEMEKFQKSTINQEVRKKIKEGKDQNLTIIESFSDGILVLDEENKLFLINPQAELFFDIKADELIDKPISELTKIPIFESLANLLEQKTEKIFRKELPLKKNLILQVTISPLMNEKEKMGTLIILHDITREKTVERIKTEFVSLSAHQLRTPLSAIKWTLRMLLDGDLGKLNKEQSDFLEKTYKSNERMITLINDLLNVTRIEEGRYIYQLLSYDLVEITQSAIDSYKGEIERKNIKFEFKKPEKKLPKILMDEEKIKIAIENLLDNAVRYIFSGGKIIISLGLLENEIQFKIEDSGIGIPRGEQPRVFTKFFRGVNAIRMETEGSGLGLFVTKNIIEAHGGKIWFESEEGRGSTFYFTLPLKRGKPR</sequence>
<evidence type="ECO:0000256" key="6">
    <source>
        <dbReference type="ARBA" id="ARBA00022679"/>
    </source>
</evidence>
<proteinExistence type="predicted"/>
<dbReference type="InterPro" id="IPR005467">
    <property type="entry name" value="His_kinase_dom"/>
</dbReference>
<feature type="domain" description="PAS" evidence="15">
    <location>
        <begin position="271"/>
        <end position="309"/>
    </location>
</feature>
<dbReference type="Pfam" id="PF00512">
    <property type="entry name" value="HisKA"/>
    <property type="match status" value="1"/>
</dbReference>
<comment type="catalytic activity">
    <reaction evidence="1">
        <text>ATP + protein L-histidine = ADP + protein N-phospho-L-histidine.</text>
        <dbReference type="EC" id="2.7.13.3"/>
    </reaction>
</comment>
<feature type="coiled-coil region" evidence="12">
    <location>
        <begin position="211"/>
        <end position="251"/>
    </location>
</feature>
<keyword evidence="9" id="KW-0067">ATP-binding</keyword>
<dbReference type="GO" id="GO:0005524">
    <property type="term" value="F:ATP binding"/>
    <property type="evidence" value="ECO:0007669"/>
    <property type="project" value="UniProtKB-KW"/>
</dbReference>
<dbReference type="PROSITE" id="PS50109">
    <property type="entry name" value="HIS_KIN"/>
    <property type="match status" value="1"/>
</dbReference>
<evidence type="ECO:0000256" key="8">
    <source>
        <dbReference type="ARBA" id="ARBA00022777"/>
    </source>
</evidence>
<evidence type="ECO:0000256" key="5">
    <source>
        <dbReference type="ARBA" id="ARBA00022553"/>
    </source>
</evidence>
<keyword evidence="8" id="KW-0418">Kinase</keyword>
<evidence type="ECO:0000256" key="13">
    <source>
        <dbReference type="SAM" id="Phobius"/>
    </source>
</evidence>
<feature type="domain" description="Histidine kinase" evidence="14">
    <location>
        <begin position="386"/>
        <end position="606"/>
    </location>
</feature>
<dbReference type="Gene3D" id="1.10.287.130">
    <property type="match status" value="1"/>
</dbReference>
<evidence type="ECO:0000256" key="11">
    <source>
        <dbReference type="ARBA" id="ARBA00023136"/>
    </source>
</evidence>
<keyword evidence="11 13" id="KW-0472">Membrane</keyword>
<dbReference type="FunFam" id="3.30.565.10:FF:000023">
    <property type="entry name" value="PAS domain-containing sensor histidine kinase"/>
    <property type="match status" value="1"/>
</dbReference>
<dbReference type="InterPro" id="IPR050351">
    <property type="entry name" value="BphY/WalK/GraS-like"/>
</dbReference>
<feature type="transmembrane region" description="Helical" evidence="13">
    <location>
        <begin position="150"/>
        <end position="168"/>
    </location>
</feature>
<dbReference type="GO" id="GO:0006355">
    <property type="term" value="P:regulation of DNA-templated transcription"/>
    <property type="evidence" value="ECO:0007669"/>
    <property type="project" value="InterPro"/>
</dbReference>
<organism evidence="16 17">
    <name type="scientific">Candidatus Nealsonbacteria bacterium CG_4_10_14_0_8_um_filter_35_10</name>
    <dbReference type="NCBI Taxonomy" id="1974683"/>
    <lineage>
        <taxon>Bacteria</taxon>
        <taxon>Candidatus Nealsoniibacteriota</taxon>
    </lineage>
</organism>
<dbReference type="GO" id="GO:0005886">
    <property type="term" value="C:plasma membrane"/>
    <property type="evidence" value="ECO:0007669"/>
    <property type="project" value="UniProtKB-SubCell"/>
</dbReference>
<dbReference type="Gene3D" id="3.30.450.20">
    <property type="entry name" value="PAS domain"/>
    <property type="match status" value="1"/>
</dbReference>
<dbReference type="SUPFAM" id="SSF55874">
    <property type="entry name" value="ATPase domain of HSP90 chaperone/DNA topoisomerase II/histidine kinase"/>
    <property type="match status" value="1"/>
</dbReference>
<keyword evidence="10" id="KW-0902">Two-component regulatory system</keyword>
<dbReference type="SUPFAM" id="SSF47384">
    <property type="entry name" value="Homodimeric domain of signal transducing histidine kinase"/>
    <property type="match status" value="1"/>
</dbReference>
<evidence type="ECO:0000313" key="16">
    <source>
        <dbReference type="EMBL" id="PIY90753.1"/>
    </source>
</evidence>
<keyword evidence="7" id="KW-0547">Nucleotide-binding</keyword>
<feature type="transmembrane region" description="Helical" evidence="13">
    <location>
        <begin position="84"/>
        <end position="111"/>
    </location>
</feature>
<dbReference type="InterPro" id="IPR036890">
    <property type="entry name" value="HATPase_C_sf"/>
</dbReference>
<dbReference type="InterPro" id="IPR003594">
    <property type="entry name" value="HATPase_dom"/>
</dbReference>
<dbReference type="EC" id="2.7.13.3" evidence="3"/>
<dbReference type="GO" id="GO:0000155">
    <property type="term" value="F:phosphorelay sensor kinase activity"/>
    <property type="evidence" value="ECO:0007669"/>
    <property type="project" value="InterPro"/>
</dbReference>